<reference evidence="2 3" key="1">
    <citation type="journal article" date="2018" name="Nat. Ecol. Evol.">
        <title>Pezizomycetes genomes reveal the molecular basis of ectomycorrhizal truffle lifestyle.</title>
        <authorList>
            <person name="Murat C."/>
            <person name="Payen T."/>
            <person name="Noel B."/>
            <person name="Kuo A."/>
            <person name="Morin E."/>
            <person name="Chen J."/>
            <person name="Kohler A."/>
            <person name="Krizsan K."/>
            <person name="Balestrini R."/>
            <person name="Da Silva C."/>
            <person name="Montanini B."/>
            <person name="Hainaut M."/>
            <person name="Levati E."/>
            <person name="Barry K.W."/>
            <person name="Belfiori B."/>
            <person name="Cichocki N."/>
            <person name="Clum A."/>
            <person name="Dockter R.B."/>
            <person name="Fauchery L."/>
            <person name="Guy J."/>
            <person name="Iotti M."/>
            <person name="Le Tacon F."/>
            <person name="Lindquist E.A."/>
            <person name="Lipzen A."/>
            <person name="Malagnac F."/>
            <person name="Mello A."/>
            <person name="Molinier V."/>
            <person name="Miyauchi S."/>
            <person name="Poulain J."/>
            <person name="Riccioni C."/>
            <person name="Rubini A."/>
            <person name="Sitrit Y."/>
            <person name="Splivallo R."/>
            <person name="Traeger S."/>
            <person name="Wang M."/>
            <person name="Zifcakova L."/>
            <person name="Wipf D."/>
            <person name="Zambonelli A."/>
            <person name="Paolocci F."/>
            <person name="Nowrousian M."/>
            <person name="Ottonello S."/>
            <person name="Baldrian P."/>
            <person name="Spatafora J.W."/>
            <person name="Henrissat B."/>
            <person name="Nagy L.G."/>
            <person name="Aury J.M."/>
            <person name="Wincker P."/>
            <person name="Grigoriev I.V."/>
            <person name="Bonfante P."/>
            <person name="Martin F.M."/>
        </authorList>
    </citation>
    <scope>NUCLEOTIDE SEQUENCE [LARGE SCALE GENOMIC DNA]</scope>
    <source>
        <strain evidence="2 3">RN42</strain>
    </source>
</reference>
<keyword evidence="3" id="KW-1185">Reference proteome</keyword>
<sequence length="158" mass="17719">MKFLLNTASILALALHLTTAIAVPVSTNELDIATPSGLEKRQLADYPKAFEVCKEAKYKGKCERFVFEGSQYRCYNFGERSGWRYAIKSIRPNKGFECRVYTGPLCTGGFRNLDGDEGSDLSKIAKGKFNANIFALRCWKIGDAPELWESPNSNIDYN</sequence>
<evidence type="ECO:0000313" key="2">
    <source>
        <dbReference type="EMBL" id="RPA84653.1"/>
    </source>
</evidence>
<gene>
    <name evidence="2" type="ORF">BJ508DRAFT_374276</name>
</gene>
<organism evidence="2 3">
    <name type="scientific">Ascobolus immersus RN42</name>
    <dbReference type="NCBI Taxonomy" id="1160509"/>
    <lineage>
        <taxon>Eukaryota</taxon>
        <taxon>Fungi</taxon>
        <taxon>Dikarya</taxon>
        <taxon>Ascomycota</taxon>
        <taxon>Pezizomycotina</taxon>
        <taxon>Pezizomycetes</taxon>
        <taxon>Pezizales</taxon>
        <taxon>Ascobolaceae</taxon>
        <taxon>Ascobolus</taxon>
    </lineage>
</organism>
<feature type="signal peptide" evidence="1">
    <location>
        <begin position="1"/>
        <end position="22"/>
    </location>
</feature>
<feature type="chain" id="PRO_5018103140" evidence="1">
    <location>
        <begin position="23"/>
        <end position="158"/>
    </location>
</feature>
<evidence type="ECO:0000256" key="1">
    <source>
        <dbReference type="SAM" id="SignalP"/>
    </source>
</evidence>
<dbReference type="EMBL" id="ML119658">
    <property type="protein sequence ID" value="RPA84653.1"/>
    <property type="molecule type" value="Genomic_DNA"/>
</dbReference>
<keyword evidence="1" id="KW-0732">Signal</keyword>
<dbReference type="AlphaFoldDB" id="A0A3N4IET2"/>
<accession>A0A3N4IET2</accession>
<dbReference type="Gene3D" id="2.60.20.10">
    <property type="entry name" value="Crystallins"/>
    <property type="match status" value="1"/>
</dbReference>
<protein>
    <submittedName>
        <fullName evidence="2">Uncharacterized protein</fullName>
    </submittedName>
</protein>
<evidence type="ECO:0000313" key="3">
    <source>
        <dbReference type="Proteomes" id="UP000275078"/>
    </source>
</evidence>
<dbReference type="Proteomes" id="UP000275078">
    <property type="component" value="Unassembled WGS sequence"/>
</dbReference>
<proteinExistence type="predicted"/>
<name>A0A3N4IET2_ASCIM</name>